<keyword evidence="9 18" id="KW-0808">Transferase</keyword>
<evidence type="ECO:0000256" key="6">
    <source>
        <dbReference type="ARBA" id="ARBA00022490"/>
    </source>
</evidence>
<keyword evidence="14 18" id="KW-0067">ATP-binding</keyword>
<evidence type="ECO:0000313" key="22">
    <source>
        <dbReference type="Proteomes" id="UP001497392"/>
    </source>
</evidence>
<feature type="domain" description="Protein kinase" evidence="20">
    <location>
        <begin position="165"/>
        <end position="495"/>
    </location>
</feature>
<evidence type="ECO:0000256" key="16">
    <source>
        <dbReference type="ARBA" id="ARBA00047899"/>
    </source>
</evidence>
<dbReference type="PROSITE" id="PS50011">
    <property type="entry name" value="PROTEIN_KINASE_DOM"/>
    <property type="match status" value="1"/>
</dbReference>
<dbReference type="EC" id="2.7.11.1" evidence="4 18"/>
<comment type="subcellular location">
    <subcellularLocation>
        <location evidence="2">Cytoplasm</location>
    </subcellularLocation>
</comment>
<evidence type="ECO:0000256" key="14">
    <source>
        <dbReference type="ARBA" id="ARBA00022840"/>
    </source>
</evidence>
<dbReference type="SUPFAM" id="SSF56112">
    <property type="entry name" value="Protein kinase-like (PK-like)"/>
    <property type="match status" value="1"/>
</dbReference>
<evidence type="ECO:0000256" key="3">
    <source>
        <dbReference type="ARBA" id="ARBA00009196"/>
    </source>
</evidence>
<proteinExistence type="inferred from homology"/>
<evidence type="ECO:0000259" key="20">
    <source>
        <dbReference type="PROSITE" id="PS50011"/>
    </source>
</evidence>
<gene>
    <name evidence="21" type="primary">g10414</name>
    <name evidence="21" type="ORF">VP750_LOCUS9354</name>
</gene>
<feature type="region of interest" description="Disordered" evidence="19">
    <location>
        <begin position="473"/>
        <end position="509"/>
    </location>
</feature>
<evidence type="ECO:0000256" key="12">
    <source>
        <dbReference type="ARBA" id="ARBA00022777"/>
    </source>
</evidence>
<evidence type="ECO:0000256" key="17">
    <source>
        <dbReference type="ARBA" id="ARBA00048679"/>
    </source>
</evidence>
<reference evidence="21 22" key="1">
    <citation type="submission" date="2024-06" db="EMBL/GenBank/DDBJ databases">
        <authorList>
            <person name="Kraege A."/>
            <person name="Thomma B."/>
        </authorList>
    </citation>
    <scope>NUCLEOTIDE SEQUENCE [LARGE SCALE GENOMIC DNA]</scope>
</reference>
<feature type="region of interest" description="Disordered" evidence="19">
    <location>
        <begin position="523"/>
        <end position="614"/>
    </location>
</feature>
<comment type="catalytic activity">
    <reaction evidence="16 18">
        <text>L-threonyl-[protein] + ATP = O-phospho-L-threonyl-[protein] + ADP + H(+)</text>
        <dbReference type="Rhea" id="RHEA:46608"/>
        <dbReference type="Rhea" id="RHEA-COMP:11060"/>
        <dbReference type="Rhea" id="RHEA-COMP:11605"/>
        <dbReference type="ChEBI" id="CHEBI:15378"/>
        <dbReference type="ChEBI" id="CHEBI:30013"/>
        <dbReference type="ChEBI" id="CHEBI:30616"/>
        <dbReference type="ChEBI" id="CHEBI:61977"/>
        <dbReference type="ChEBI" id="CHEBI:456216"/>
        <dbReference type="EC" id="2.7.11.1"/>
    </reaction>
</comment>
<dbReference type="CDD" id="cd05147">
    <property type="entry name" value="RIO1_euk"/>
    <property type="match status" value="1"/>
</dbReference>
<sequence>MAAHSVNGTETTKEVERGSYQAEATSKDDEFYYDSDDSSTLEDAAYMDQLAGLDLASSGLSRLAGSQAQPGPNSQNSHGVQAKTGRALQPRVHQVQRADRRLNAQLLDSELDDTLESFEGSCNLGSSAVAAVRGSANKQSMGVSREKDKADRATYQTVLDPRTRLVLVKMLNAGLFNELNGCVSTGKEANVYQAATADGADLAVKIFKTSILTFKDRNRYVQGDFRFRTGYCKSNPRKMVKLWAEKEFRNLSRLKAAGIRCPRPVHLRMHVLVMEFVGSQGVAAPRLKDAKVTLEAQQSFYTQLVLLIRQMYQECRLVHADLSEYNILVHEGELWIIDVSQSVDLDHPRALDFLREDAAHVNSYFQRAGVATLTTRELFEFAVDPNINAGNINEAIEALIKVSSSRPAATGEDEIAAKIFHEAYIPRRLTEVDDYEGDFERLANAGADEKLEGIYYQTLAGMRKDMTGAAAQPAVVTQARRARAQSSADSPHATASIPDPEGCHPPSMSVEPAAALAHLEHAGHPAASPAQSRGVGIEADSSSQEDSSTTSGSDDDEGAEASRLRPEREAVDPEALKAARKAHKADVKETNRERRKQKMKKHVKKRAVNKHKHK</sequence>
<dbReference type="InterPro" id="IPR051272">
    <property type="entry name" value="RIO-type_Ser/Thr_kinase"/>
</dbReference>
<feature type="compositionally biased region" description="Polar residues" evidence="19">
    <location>
        <begin position="1"/>
        <end position="10"/>
    </location>
</feature>
<evidence type="ECO:0000256" key="10">
    <source>
        <dbReference type="ARBA" id="ARBA00022723"/>
    </source>
</evidence>
<dbReference type="InterPro" id="IPR017407">
    <property type="entry name" value="Ser/Thr_kinase_Rio1"/>
</dbReference>
<dbReference type="SMART" id="SM00090">
    <property type="entry name" value="RIO"/>
    <property type="match status" value="1"/>
</dbReference>
<feature type="compositionally biased region" description="Low complexity" evidence="19">
    <location>
        <begin position="540"/>
        <end position="552"/>
    </location>
</feature>
<dbReference type="Pfam" id="PF01163">
    <property type="entry name" value="RIO1"/>
    <property type="match status" value="1"/>
</dbReference>
<feature type="region of interest" description="Disordered" evidence="19">
    <location>
        <begin position="62"/>
        <end position="91"/>
    </location>
</feature>
<comment type="catalytic activity">
    <reaction evidence="17 18">
        <text>L-seryl-[protein] + ATP = O-phospho-L-seryl-[protein] + ADP + H(+)</text>
        <dbReference type="Rhea" id="RHEA:17989"/>
        <dbReference type="Rhea" id="RHEA-COMP:9863"/>
        <dbReference type="Rhea" id="RHEA-COMP:11604"/>
        <dbReference type="ChEBI" id="CHEBI:15378"/>
        <dbReference type="ChEBI" id="CHEBI:29999"/>
        <dbReference type="ChEBI" id="CHEBI:30616"/>
        <dbReference type="ChEBI" id="CHEBI:83421"/>
        <dbReference type="ChEBI" id="CHEBI:456216"/>
        <dbReference type="EC" id="2.7.11.1"/>
    </reaction>
</comment>
<dbReference type="InterPro" id="IPR018935">
    <property type="entry name" value="RIO_kinase_CS"/>
</dbReference>
<evidence type="ECO:0000256" key="11">
    <source>
        <dbReference type="ARBA" id="ARBA00022741"/>
    </source>
</evidence>
<evidence type="ECO:0000256" key="9">
    <source>
        <dbReference type="ARBA" id="ARBA00022679"/>
    </source>
</evidence>
<feature type="compositionally biased region" description="Basic residues" evidence="19">
    <location>
        <begin position="593"/>
        <end position="614"/>
    </location>
</feature>
<organism evidence="21 22">
    <name type="scientific">Coccomyxa viridis</name>
    <dbReference type="NCBI Taxonomy" id="1274662"/>
    <lineage>
        <taxon>Eukaryota</taxon>
        <taxon>Viridiplantae</taxon>
        <taxon>Chlorophyta</taxon>
        <taxon>core chlorophytes</taxon>
        <taxon>Trebouxiophyceae</taxon>
        <taxon>Trebouxiophyceae incertae sedis</taxon>
        <taxon>Coccomyxaceae</taxon>
        <taxon>Coccomyxa</taxon>
    </lineage>
</organism>
<dbReference type="Gene3D" id="3.30.200.20">
    <property type="entry name" value="Phosphorylase Kinase, domain 1"/>
    <property type="match status" value="1"/>
</dbReference>
<keyword evidence="7" id="KW-0690">Ribosome biogenesis</keyword>
<comment type="caution">
    <text evidence="21">The sequence shown here is derived from an EMBL/GenBank/DDBJ whole genome shotgun (WGS) entry which is preliminary data.</text>
</comment>
<evidence type="ECO:0000256" key="2">
    <source>
        <dbReference type="ARBA" id="ARBA00004496"/>
    </source>
</evidence>
<keyword evidence="13" id="KW-0378">Hydrolase</keyword>
<evidence type="ECO:0000256" key="19">
    <source>
        <dbReference type="SAM" id="MobiDB-lite"/>
    </source>
</evidence>
<evidence type="ECO:0000256" key="4">
    <source>
        <dbReference type="ARBA" id="ARBA00012513"/>
    </source>
</evidence>
<keyword evidence="22" id="KW-1185">Reference proteome</keyword>
<evidence type="ECO:0000256" key="8">
    <source>
        <dbReference type="ARBA" id="ARBA00022527"/>
    </source>
</evidence>
<evidence type="ECO:0000256" key="5">
    <source>
        <dbReference type="ARBA" id="ARBA00016038"/>
    </source>
</evidence>
<keyword evidence="15" id="KW-0460">Magnesium</keyword>
<evidence type="ECO:0000256" key="1">
    <source>
        <dbReference type="ARBA" id="ARBA00001946"/>
    </source>
</evidence>
<keyword evidence="10" id="KW-0479">Metal-binding</keyword>
<comment type="cofactor">
    <cofactor evidence="1">
        <name>Mg(2+)</name>
        <dbReference type="ChEBI" id="CHEBI:18420"/>
    </cofactor>
</comment>
<feature type="compositionally biased region" description="Low complexity" evidence="19">
    <location>
        <begin position="473"/>
        <end position="491"/>
    </location>
</feature>
<accession>A0ABP1G9V9</accession>
<name>A0ABP1G9V9_9CHLO</name>
<dbReference type="EMBL" id="CAXHTA020000017">
    <property type="protein sequence ID" value="CAL5227448.1"/>
    <property type="molecule type" value="Genomic_DNA"/>
</dbReference>
<feature type="compositionally biased region" description="Polar residues" evidence="19">
    <location>
        <begin position="69"/>
        <end position="79"/>
    </location>
</feature>
<keyword evidence="11 18" id="KW-0547">Nucleotide-binding</keyword>
<keyword evidence="8 18" id="KW-0723">Serine/threonine-protein kinase</keyword>
<dbReference type="InterPro" id="IPR000719">
    <property type="entry name" value="Prot_kinase_dom"/>
</dbReference>
<comment type="similarity">
    <text evidence="3 18">Belongs to the protein kinase superfamily. RIO-type Ser/Thr kinase family.</text>
</comment>
<feature type="compositionally biased region" description="Basic and acidic residues" evidence="19">
    <location>
        <begin position="560"/>
        <end position="577"/>
    </location>
</feature>
<feature type="region of interest" description="Disordered" evidence="19">
    <location>
        <begin position="1"/>
        <end position="36"/>
    </location>
</feature>
<evidence type="ECO:0000256" key="15">
    <source>
        <dbReference type="ARBA" id="ARBA00022842"/>
    </source>
</evidence>
<dbReference type="PROSITE" id="PS01245">
    <property type="entry name" value="RIO1"/>
    <property type="match status" value="1"/>
</dbReference>
<dbReference type="InterPro" id="IPR018934">
    <property type="entry name" value="RIO_dom"/>
</dbReference>
<evidence type="ECO:0000256" key="7">
    <source>
        <dbReference type="ARBA" id="ARBA00022517"/>
    </source>
</evidence>
<evidence type="ECO:0000313" key="21">
    <source>
        <dbReference type="EMBL" id="CAL5227448.1"/>
    </source>
</evidence>
<protein>
    <recommendedName>
        <fullName evidence="5 18">Serine/threonine-protein kinase RIO1</fullName>
        <ecNumber evidence="4 18">2.7.11.1</ecNumber>
    </recommendedName>
</protein>
<dbReference type="InterPro" id="IPR000687">
    <property type="entry name" value="RIO_kinase"/>
</dbReference>
<dbReference type="Gene3D" id="1.10.510.10">
    <property type="entry name" value="Transferase(Phosphotransferase) domain 1"/>
    <property type="match status" value="1"/>
</dbReference>
<dbReference type="PANTHER" id="PTHR45723">
    <property type="entry name" value="SERINE/THREONINE-PROTEIN KINASE RIO1"/>
    <property type="match status" value="1"/>
</dbReference>
<evidence type="ECO:0000256" key="18">
    <source>
        <dbReference type="PIRNR" id="PIRNR038147"/>
    </source>
</evidence>
<dbReference type="Proteomes" id="UP001497392">
    <property type="component" value="Unassembled WGS sequence"/>
</dbReference>
<dbReference type="PIRSF" id="PIRSF038147">
    <property type="entry name" value="Ser/Thr_PK_RIO1"/>
    <property type="match status" value="1"/>
</dbReference>
<keyword evidence="12 18" id="KW-0418">Kinase</keyword>
<keyword evidence="6" id="KW-0963">Cytoplasm</keyword>
<dbReference type="InterPro" id="IPR011009">
    <property type="entry name" value="Kinase-like_dom_sf"/>
</dbReference>
<evidence type="ECO:0000256" key="13">
    <source>
        <dbReference type="ARBA" id="ARBA00022801"/>
    </source>
</evidence>